<dbReference type="Proteomes" id="UP000660265">
    <property type="component" value="Unassembled WGS sequence"/>
</dbReference>
<gene>
    <name evidence="3" type="ORF">GCM10011583_55700</name>
</gene>
<dbReference type="PANTHER" id="PTHR43639">
    <property type="entry name" value="OXIDOREDUCTASE, SHORT-CHAIN DEHYDROGENASE/REDUCTASE FAMILY (AFU_ORTHOLOGUE AFUA_5G02870)"/>
    <property type="match status" value="1"/>
</dbReference>
<evidence type="ECO:0000313" key="4">
    <source>
        <dbReference type="Proteomes" id="UP000660265"/>
    </source>
</evidence>
<organism evidence="3 4">
    <name type="scientific">Streptomyces camponoticapitis</name>
    <dbReference type="NCBI Taxonomy" id="1616125"/>
    <lineage>
        <taxon>Bacteria</taxon>
        <taxon>Bacillati</taxon>
        <taxon>Actinomycetota</taxon>
        <taxon>Actinomycetes</taxon>
        <taxon>Kitasatosporales</taxon>
        <taxon>Streptomycetaceae</taxon>
        <taxon>Streptomyces</taxon>
    </lineage>
</organism>
<evidence type="ECO:0000313" key="3">
    <source>
        <dbReference type="EMBL" id="GGK16638.1"/>
    </source>
</evidence>
<dbReference type="SUPFAM" id="SSF51735">
    <property type="entry name" value="NAD(P)-binding Rossmann-fold domains"/>
    <property type="match status" value="1"/>
</dbReference>
<proteinExistence type="inferred from homology"/>
<reference evidence="4" key="1">
    <citation type="journal article" date="2019" name="Int. J. Syst. Evol. Microbiol.">
        <title>The Global Catalogue of Microorganisms (GCM) 10K type strain sequencing project: providing services to taxonomists for standard genome sequencing and annotation.</title>
        <authorList>
            <consortium name="The Broad Institute Genomics Platform"/>
            <consortium name="The Broad Institute Genome Sequencing Center for Infectious Disease"/>
            <person name="Wu L."/>
            <person name="Ma J."/>
        </authorList>
    </citation>
    <scope>NUCLEOTIDE SEQUENCE [LARGE SCALE GENOMIC DNA]</scope>
    <source>
        <strain evidence="4">CGMCC 4.7275</strain>
    </source>
</reference>
<keyword evidence="2" id="KW-0560">Oxidoreductase</keyword>
<sequence length="251" mass="25313">MTQRLTGRTALVTGSTTGLGAAIAEALAAEGAFVVVSGRDARRGGDVVARIEKDGGAAAFVTADLSAGAEVIGRFATDTITAAGGRIDVLVNNAALLLTPTPTAEVTQETVDEALAVSVRSLFLLTGLLAPPMAERGRGAVVNLGSINGMRGAAQSALYSMTKAAVHSLTTSWAAEYGPHGVRVNTVAPGPTLTEKVAAMEEHLAPIIARMPSRRAGTPAEVAAAVVFLASDEASQIHGATLAIDGGFTAV</sequence>
<keyword evidence="4" id="KW-1185">Reference proteome</keyword>
<dbReference type="PROSITE" id="PS00061">
    <property type="entry name" value="ADH_SHORT"/>
    <property type="match status" value="1"/>
</dbReference>
<dbReference type="PANTHER" id="PTHR43639:SF1">
    <property type="entry name" value="SHORT-CHAIN DEHYDROGENASE_REDUCTASE FAMILY PROTEIN"/>
    <property type="match status" value="1"/>
</dbReference>
<evidence type="ECO:0000256" key="2">
    <source>
        <dbReference type="ARBA" id="ARBA00023002"/>
    </source>
</evidence>
<dbReference type="EMBL" id="BMMV01000021">
    <property type="protein sequence ID" value="GGK16638.1"/>
    <property type="molecule type" value="Genomic_DNA"/>
</dbReference>
<dbReference type="PRINTS" id="PR00081">
    <property type="entry name" value="GDHRDH"/>
</dbReference>
<accession>A0ABQ2ELU8</accession>
<dbReference type="RefSeq" id="WP_189110307.1">
    <property type="nucleotide sequence ID" value="NZ_BMMV01000021.1"/>
</dbReference>
<dbReference type="Pfam" id="PF13561">
    <property type="entry name" value="adh_short_C2"/>
    <property type="match status" value="1"/>
</dbReference>
<comment type="caution">
    <text evidence="3">The sequence shown here is derived from an EMBL/GenBank/DDBJ whole genome shotgun (WGS) entry which is preliminary data.</text>
</comment>
<dbReference type="InterPro" id="IPR020904">
    <property type="entry name" value="Sc_DH/Rdtase_CS"/>
</dbReference>
<protein>
    <submittedName>
        <fullName evidence="3">Short-chain dehydrogenase</fullName>
    </submittedName>
</protein>
<comment type="similarity">
    <text evidence="1">Belongs to the short-chain dehydrogenases/reductases (SDR) family.</text>
</comment>
<dbReference type="InterPro" id="IPR036291">
    <property type="entry name" value="NAD(P)-bd_dom_sf"/>
</dbReference>
<name>A0ABQ2ELU8_9ACTN</name>
<dbReference type="Gene3D" id="3.40.50.720">
    <property type="entry name" value="NAD(P)-binding Rossmann-like Domain"/>
    <property type="match status" value="1"/>
</dbReference>
<dbReference type="PRINTS" id="PR00080">
    <property type="entry name" value="SDRFAMILY"/>
</dbReference>
<dbReference type="CDD" id="cd05233">
    <property type="entry name" value="SDR_c"/>
    <property type="match status" value="1"/>
</dbReference>
<evidence type="ECO:0000256" key="1">
    <source>
        <dbReference type="ARBA" id="ARBA00006484"/>
    </source>
</evidence>
<dbReference type="InterPro" id="IPR002347">
    <property type="entry name" value="SDR_fam"/>
</dbReference>